<accession>A0ABR0F4J3</accession>
<dbReference type="Proteomes" id="UP001322138">
    <property type="component" value="Unassembled WGS sequence"/>
</dbReference>
<dbReference type="RefSeq" id="XP_062727691.1">
    <property type="nucleotide sequence ID" value="NW_026946358.1"/>
</dbReference>
<feature type="transmembrane region" description="Helical" evidence="1">
    <location>
        <begin position="106"/>
        <end position="125"/>
    </location>
</feature>
<dbReference type="EMBL" id="JAFFGZ010000010">
    <property type="protein sequence ID" value="KAK4638715.1"/>
    <property type="molecule type" value="Genomic_DNA"/>
</dbReference>
<keyword evidence="1 2" id="KW-0496">Mitochondrion</keyword>
<gene>
    <name evidence="2" type="primary">nad6</name>
    <name evidence="2" type="ORF">QC761_0114750</name>
</gene>
<comment type="subcellular location">
    <subcellularLocation>
        <location evidence="1">Mitochondrion membrane</location>
        <topology evidence="1">Multi-pass membrane protein</topology>
    </subcellularLocation>
</comment>
<feature type="transmembrane region" description="Helical" evidence="1">
    <location>
        <begin position="195"/>
        <end position="216"/>
    </location>
</feature>
<dbReference type="InterPro" id="IPR042106">
    <property type="entry name" value="Nuo/plastoQ_OxRdtase_6_NuoJ"/>
</dbReference>
<feature type="transmembrane region" description="Helical" evidence="1">
    <location>
        <begin position="20"/>
        <end position="39"/>
    </location>
</feature>
<keyword evidence="1" id="KW-0812">Transmembrane</keyword>
<protein>
    <recommendedName>
        <fullName evidence="1">NADH-ubiquinone oxidoreductase chain 6</fullName>
        <ecNumber evidence="1">7.1.1.2</ecNumber>
    </recommendedName>
</protein>
<keyword evidence="1" id="KW-0830">Ubiquinone</keyword>
<organism evidence="2 3">
    <name type="scientific">Podospora bellae-mahoneyi</name>
    <dbReference type="NCBI Taxonomy" id="2093777"/>
    <lineage>
        <taxon>Eukaryota</taxon>
        <taxon>Fungi</taxon>
        <taxon>Dikarya</taxon>
        <taxon>Ascomycota</taxon>
        <taxon>Pezizomycotina</taxon>
        <taxon>Sordariomycetes</taxon>
        <taxon>Sordariomycetidae</taxon>
        <taxon>Sordariales</taxon>
        <taxon>Podosporaceae</taxon>
        <taxon>Podospora</taxon>
    </lineage>
</organism>
<dbReference type="Gene3D" id="1.20.120.1200">
    <property type="entry name" value="NADH-ubiquinone/plastoquinone oxidoreductase chain 6, subunit NuoJ"/>
    <property type="match status" value="1"/>
</dbReference>
<keyword evidence="1" id="KW-0472">Membrane</keyword>
<keyword evidence="1" id="KW-0249">Electron transport</keyword>
<dbReference type="InterPro" id="IPR001457">
    <property type="entry name" value="NADH_UbQ/plastoQ_OxRdtase_su6"/>
</dbReference>
<keyword evidence="1" id="KW-1133">Transmembrane helix</keyword>
<feature type="transmembrane region" description="Helical" evidence="1">
    <location>
        <begin position="46"/>
        <end position="68"/>
    </location>
</feature>
<proteinExistence type="inferred from homology"/>
<dbReference type="GeneID" id="87892730"/>
<comment type="caution">
    <text evidence="2">The sequence shown here is derived from an EMBL/GenBank/DDBJ whole genome shotgun (WGS) entry which is preliminary data.</text>
</comment>
<comment type="catalytic activity">
    <reaction evidence="1">
        <text>a ubiquinone + NADH + 5 H(+)(in) = a ubiquinol + NAD(+) + 4 H(+)(out)</text>
        <dbReference type="Rhea" id="RHEA:29091"/>
        <dbReference type="Rhea" id="RHEA-COMP:9565"/>
        <dbReference type="Rhea" id="RHEA-COMP:9566"/>
        <dbReference type="ChEBI" id="CHEBI:15378"/>
        <dbReference type="ChEBI" id="CHEBI:16389"/>
        <dbReference type="ChEBI" id="CHEBI:17976"/>
        <dbReference type="ChEBI" id="CHEBI:57540"/>
        <dbReference type="ChEBI" id="CHEBI:57945"/>
        <dbReference type="EC" id="7.1.1.2"/>
    </reaction>
</comment>
<dbReference type="PANTHER" id="PTHR33269">
    <property type="entry name" value="NADH-UBIQUINONE OXIDOREDUCTASE CHAIN 6"/>
    <property type="match status" value="1"/>
</dbReference>
<geneLocation type="mitochondrion" evidence="2"/>
<keyword evidence="1" id="KW-0679">Respiratory chain</keyword>
<dbReference type="Pfam" id="PF00499">
    <property type="entry name" value="Oxidored_q3"/>
    <property type="match status" value="1"/>
</dbReference>
<reference evidence="2 3" key="1">
    <citation type="journal article" date="2023" name="bioRxiv">
        <title>High-quality genome assemblies of four members of thePodospora anserinaspecies complex.</title>
        <authorList>
            <person name="Ament-Velasquez S.L."/>
            <person name="Vogan A.A."/>
            <person name="Wallerman O."/>
            <person name="Hartmann F."/>
            <person name="Gautier V."/>
            <person name="Silar P."/>
            <person name="Giraud T."/>
            <person name="Johannesson H."/>
        </authorList>
    </citation>
    <scope>NUCLEOTIDE SEQUENCE [LARGE SCALE GENOMIC DNA]</scope>
    <source>
        <strain evidence="2 3">CBS 112042</strain>
    </source>
</reference>
<evidence type="ECO:0000256" key="1">
    <source>
        <dbReference type="RuleBase" id="RU004430"/>
    </source>
</evidence>
<evidence type="ECO:0000313" key="3">
    <source>
        <dbReference type="Proteomes" id="UP001322138"/>
    </source>
</evidence>
<name>A0ABR0F4J3_9PEZI</name>
<keyword evidence="1" id="KW-0813">Transport</keyword>
<sequence length="221" mass="25302">MNSNYPLFWINEILTNGFVEYILDIFSIMAFLTGIYVILTKNPIVSVLFLILLFGGISSYLNIIGLNFIGLSYIIVYIGAVSILFLFILMLINIRTSELQSNTSNSIPLTIFIGIIFSNFLFPMLPYDIAMLSNFYNNYFSEDFYTIDVNINDNNLNNLYNNVLYFMTSVIWDGSVIDFNHITAIGNIMYTIYNIWLIIASFILLLAMVGSIVITIKQRKI</sequence>
<keyword evidence="1" id="KW-0520">NAD</keyword>
<evidence type="ECO:0000313" key="2">
    <source>
        <dbReference type="EMBL" id="KAK4638715.1"/>
    </source>
</evidence>
<comment type="function">
    <text evidence="1">Core subunit of the mitochondrial membrane respiratory chain NADH dehydrogenase (Complex I) which catalyzes electron transfer from NADH through the respiratory chain, using ubiquinone as an electron acceptor. Essential for the catalytic activity and assembly of complex I.</text>
</comment>
<comment type="similarity">
    <text evidence="1">Belongs to the complex I subunit 6 family.</text>
</comment>
<keyword evidence="1" id="KW-1278">Translocase</keyword>
<dbReference type="EC" id="7.1.1.2" evidence="1"/>
<keyword evidence="3" id="KW-1185">Reference proteome</keyword>
<feature type="transmembrane region" description="Helical" evidence="1">
    <location>
        <begin position="74"/>
        <end position="94"/>
    </location>
</feature>
<dbReference type="PANTHER" id="PTHR33269:SF17">
    <property type="entry name" value="NADH-UBIQUINONE OXIDOREDUCTASE CHAIN 6"/>
    <property type="match status" value="1"/>
</dbReference>